<reference evidence="2 3" key="1">
    <citation type="submission" date="2016-07" db="EMBL/GenBank/DDBJ databases">
        <title>Pervasive Adenine N6-methylation of Active Genes in Fungi.</title>
        <authorList>
            <consortium name="DOE Joint Genome Institute"/>
            <person name="Mondo S.J."/>
            <person name="Dannebaum R.O."/>
            <person name="Kuo R.C."/>
            <person name="Labutti K."/>
            <person name="Haridas S."/>
            <person name="Kuo A."/>
            <person name="Salamov A."/>
            <person name="Ahrendt S.R."/>
            <person name="Lipzen A."/>
            <person name="Sullivan W."/>
            <person name="Andreopoulos W.B."/>
            <person name="Clum A."/>
            <person name="Lindquist E."/>
            <person name="Daum C."/>
            <person name="Ramamoorthy G.K."/>
            <person name="Gryganskyi A."/>
            <person name="Culley D."/>
            <person name="Magnuson J.K."/>
            <person name="James T.Y."/>
            <person name="O'Malley M.A."/>
            <person name="Stajich J.E."/>
            <person name="Spatafora J.W."/>
            <person name="Visel A."/>
            <person name="Grigoriev I.V."/>
        </authorList>
    </citation>
    <scope>NUCLEOTIDE SEQUENCE [LARGE SCALE GENOMIC DNA]</scope>
    <source>
        <strain evidence="2 3">CBS 115471</strain>
    </source>
</reference>
<keyword evidence="3" id="KW-1185">Reference proteome</keyword>
<proteinExistence type="inferred from homology"/>
<dbReference type="PRINTS" id="PR00081">
    <property type="entry name" value="GDHRDH"/>
</dbReference>
<name>A0A1Y1Z055_9PLEO</name>
<dbReference type="Proteomes" id="UP000193144">
    <property type="component" value="Unassembled WGS sequence"/>
</dbReference>
<dbReference type="SUPFAM" id="SSF51735">
    <property type="entry name" value="NAD(P)-binding Rossmann-fold domains"/>
    <property type="match status" value="1"/>
</dbReference>
<dbReference type="GO" id="GO:0016491">
    <property type="term" value="F:oxidoreductase activity"/>
    <property type="evidence" value="ECO:0007669"/>
    <property type="project" value="TreeGrafter"/>
</dbReference>
<accession>A0A1Y1Z055</accession>
<evidence type="ECO:0000256" key="1">
    <source>
        <dbReference type="ARBA" id="ARBA00006484"/>
    </source>
</evidence>
<evidence type="ECO:0000313" key="3">
    <source>
        <dbReference type="Proteomes" id="UP000193144"/>
    </source>
</evidence>
<dbReference type="InterPro" id="IPR002347">
    <property type="entry name" value="SDR_fam"/>
</dbReference>
<protein>
    <recommendedName>
        <fullName evidence="4">NAD(P)-binding protein</fullName>
    </recommendedName>
</protein>
<evidence type="ECO:0008006" key="4">
    <source>
        <dbReference type="Google" id="ProtNLM"/>
    </source>
</evidence>
<dbReference type="OrthoDB" id="1933717at2759"/>
<dbReference type="GO" id="GO:0019748">
    <property type="term" value="P:secondary metabolic process"/>
    <property type="evidence" value="ECO:0007669"/>
    <property type="project" value="TreeGrafter"/>
</dbReference>
<dbReference type="PANTHER" id="PTHR43544">
    <property type="entry name" value="SHORT-CHAIN DEHYDROGENASE/REDUCTASE"/>
    <property type="match status" value="1"/>
</dbReference>
<gene>
    <name evidence="2" type="ORF">BCR34DRAFT_573403</name>
</gene>
<organism evidence="2 3">
    <name type="scientific">Clohesyomyces aquaticus</name>
    <dbReference type="NCBI Taxonomy" id="1231657"/>
    <lineage>
        <taxon>Eukaryota</taxon>
        <taxon>Fungi</taxon>
        <taxon>Dikarya</taxon>
        <taxon>Ascomycota</taxon>
        <taxon>Pezizomycotina</taxon>
        <taxon>Dothideomycetes</taxon>
        <taxon>Pleosporomycetidae</taxon>
        <taxon>Pleosporales</taxon>
        <taxon>Lindgomycetaceae</taxon>
        <taxon>Clohesyomyces</taxon>
    </lineage>
</organism>
<dbReference type="Pfam" id="PF00106">
    <property type="entry name" value="adh_short"/>
    <property type="match status" value="2"/>
</dbReference>
<dbReference type="InterPro" id="IPR051468">
    <property type="entry name" value="Fungal_SecMetab_SDRs"/>
</dbReference>
<dbReference type="GO" id="GO:0005737">
    <property type="term" value="C:cytoplasm"/>
    <property type="evidence" value="ECO:0007669"/>
    <property type="project" value="TreeGrafter"/>
</dbReference>
<evidence type="ECO:0000313" key="2">
    <source>
        <dbReference type="EMBL" id="ORY03680.1"/>
    </source>
</evidence>
<dbReference type="AlphaFoldDB" id="A0A1Y1Z055"/>
<dbReference type="PANTHER" id="PTHR43544:SF32">
    <property type="entry name" value="CHAIN DEHYDROGENASE, PUTATIVE (AFU_ORTHOLOGUE AFUA_5G01530)-RELATED"/>
    <property type="match status" value="1"/>
</dbReference>
<dbReference type="Gene3D" id="3.40.50.720">
    <property type="entry name" value="NAD(P)-binding Rossmann-like Domain"/>
    <property type="match status" value="1"/>
</dbReference>
<dbReference type="InterPro" id="IPR036291">
    <property type="entry name" value="NAD(P)-bd_dom_sf"/>
</dbReference>
<sequence>MAEKTILLITGGNTGIGYETVKELLKSDVPYTILMGSRSVEKANEAISTLKTEAPESKSEVVPLQVDITDDASIDRAYEEVKGKWGRVDVLVNNAGAAFDGIMREKPGAAGIREAWDTAYSVNVTSTQVMTTVFMPLLLKSSNPRLLFVTSGLSSLTTTSGGRISAFGSSHPPAGWPKPYEPSSVAYRSSKTALNMMMLDWHRQLKNDGVKVWAISPGFLATGLGGVGKEVLAKFGAGDANIGGEFIRKVCEGERDADTGKVVNYLKRVHDVQPW</sequence>
<comment type="similarity">
    <text evidence="1">Belongs to the short-chain dehydrogenases/reductases (SDR) family.</text>
</comment>
<comment type="caution">
    <text evidence="2">The sequence shown here is derived from an EMBL/GenBank/DDBJ whole genome shotgun (WGS) entry which is preliminary data.</text>
</comment>
<dbReference type="EMBL" id="MCFA01000144">
    <property type="protein sequence ID" value="ORY03680.1"/>
    <property type="molecule type" value="Genomic_DNA"/>
</dbReference>